<sequence length="377" mass="42406">MPALTEAQLEQFGLALLSPRKGQSLGPFLITLFLDAMFYGILCMQAFKFFTESRRDSLFHRVVAGSILALATAVTALSMSWMYNLFVLNFGSYAHFFSVKYLSWFYVFDCCAMVIVQSFFAHRGQQLTKRNYYILGVIVFFMVTAFITGILMKVRGQQLGSSADPDDVYIKAFVYSWLGATLIADTLITLTIMSVLIRRRTGWKTTDRLITRLLKLTFESQLPPTVIAISTACQYATLVNTAPYISLYRLQSKIYAFALFHTLNSRSGLTNNQNDFTINTASGFSVGDSSFKAKNSHGGIEPVKVTTETYTHTEPIDIVLESWPARGHFSNRRSDVDLQVDVERQDDGDKDIYGSKDHIVAPTHPFTSFEKQDSKGL</sequence>
<keyword evidence="1" id="KW-0812">Transmembrane</keyword>
<dbReference type="InterPro" id="IPR045339">
    <property type="entry name" value="DUF6534"/>
</dbReference>
<feature type="transmembrane region" description="Helical" evidence="1">
    <location>
        <begin position="132"/>
        <end position="152"/>
    </location>
</feature>
<dbReference type="PANTHER" id="PTHR40465:SF1">
    <property type="entry name" value="DUF6534 DOMAIN-CONTAINING PROTEIN"/>
    <property type="match status" value="1"/>
</dbReference>
<evidence type="ECO:0000313" key="4">
    <source>
        <dbReference type="Proteomes" id="UP000812966"/>
    </source>
</evidence>
<keyword evidence="4" id="KW-1185">Reference proteome</keyword>
<reference evidence="3" key="1">
    <citation type="submission" date="2020-04" db="EMBL/GenBank/DDBJ databases">
        <title>Analysis of mating type loci in Filobasidium floriforme.</title>
        <authorList>
            <person name="Nowrousian M."/>
        </authorList>
    </citation>
    <scope>NUCLEOTIDE SEQUENCE</scope>
    <source>
        <strain evidence="3">CBS 6242</strain>
    </source>
</reference>
<feature type="domain" description="DUF6534" evidence="2">
    <location>
        <begin position="182"/>
        <end position="267"/>
    </location>
</feature>
<keyword evidence="1" id="KW-1133">Transmembrane helix</keyword>
<comment type="caution">
    <text evidence="3">The sequence shown here is derived from an EMBL/GenBank/DDBJ whole genome shotgun (WGS) entry which is preliminary data.</text>
</comment>
<dbReference type="AlphaFoldDB" id="A0A8K0JMB1"/>
<feature type="transmembrane region" description="Helical" evidence="1">
    <location>
        <begin position="172"/>
        <end position="197"/>
    </location>
</feature>
<evidence type="ECO:0000259" key="2">
    <source>
        <dbReference type="Pfam" id="PF20152"/>
    </source>
</evidence>
<proteinExistence type="predicted"/>
<dbReference type="Pfam" id="PF20152">
    <property type="entry name" value="DUF6534"/>
    <property type="match status" value="1"/>
</dbReference>
<accession>A0A8K0JMB1</accession>
<protein>
    <recommendedName>
        <fullName evidence="2">DUF6534 domain-containing protein</fullName>
    </recommendedName>
</protein>
<evidence type="ECO:0000313" key="3">
    <source>
        <dbReference type="EMBL" id="KAG7561944.1"/>
    </source>
</evidence>
<dbReference type="PANTHER" id="PTHR40465">
    <property type="entry name" value="CHROMOSOME 1, WHOLE GENOME SHOTGUN SEQUENCE"/>
    <property type="match status" value="1"/>
</dbReference>
<dbReference type="Proteomes" id="UP000812966">
    <property type="component" value="Unassembled WGS sequence"/>
</dbReference>
<feature type="transmembrane region" description="Helical" evidence="1">
    <location>
        <begin position="103"/>
        <end position="120"/>
    </location>
</feature>
<dbReference type="EMBL" id="JABELV010000042">
    <property type="protein sequence ID" value="KAG7561944.1"/>
    <property type="molecule type" value="Genomic_DNA"/>
</dbReference>
<keyword evidence="1" id="KW-0472">Membrane</keyword>
<organism evidence="3 4">
    <name type="scientific">Filobasidium floriforme</name>
    <dbReference type="NCBI Taxonomy" id="5210"/>
    <lineage>
        <taxon>Eukaryota</taxon>
        <taxon>Fungi</taxon>
        <taxon>Dikarya</taxon>
        <taxon>Basidiomycota</taxon>
        <taxon>Agaricomycotina</taxon>
        <taxon>Tremellomycetes</taxon>
        <taxon>Filobasidiales</taxon>
        <taxon>Filobasidiaceae</taxon>
        <taxon>Filobasidium</taxon>
    </lineage>
</organism>
<feature type="transmembrane region" description="Helical" evidence="1">
    <location>
        <begin position="62"/>
        <end position="83"/>
    </location>
</feature>
<name>A0A8K0JMB1_9TREE</name>
<feature type="transmembrane region" description="Helical" evidence="1">
    <location>
        <begin position="28"/>
        <end position="50"/>
    </location>
</feature>
<gene>
    <name evidence="3" type="ORF">FFLO_02584</name>
</gene>
<evidence type="ECO:0000256" key="1">
    <source>
        <dbReference type="SAM" id="Phobius"/>
    </source>
</evidence>